<gene>
    <name evidence="2" type="ORF">STCU_05659</name>
</gene>
<name>S9VKN2_9TRYP</name>
<feature type="transmembrane region" description="Helical" evidence="1">
    <location>
        <begin position="20"/>
        <end position="45"/>
    </location>
</feature>
<accession>S9VKN2</accession>
<evidence type="ECO:0000313" key="2">
    <source>
        <dbReference type="EMBL" id="EPY27621.1"/>
    </source>
</evidence>
<organism evidence="2 3">
    <name type="scientific">Strigomonas culicis</name>
    <dbReference type="NCBI Taxonomy" id="28005"/>
    <lineage>
        <taxon>Eukaryota</taxon>
        <taxon>Discoba</taxon>
        <taxon>Euglenozoa</taxon>
        <taxon>Kinetoplastea</taxon>
        <taxon>Metakinetoplastina</taxon>
        <taxon>Trypanosomatida</taxon>
        <taxon>Trypanosomatidae</taxon>
        <taxon>Strigomonadinae</taxon>
        <taxon>Strigomonas</taxon>
    </lineage>
</organism>
<keyword evidence="1" id="KW-1133">Transmembrane helix</keyword>
<keyword evidence="1" id="KW-0812">Transmembrane</keyword>
<dbReference type="EMBL" id="ATMH01005659">
    <property type="protein sequence ID" value="EPY27621.1"/>
    <property type="molecule type" value="Genomic_DNA"/>
</dbReference>
<protein>
    <submittedName>
        <fullName evidence="2">Uncharacterized protein</fullName>
    </submittedName>
</protein>
<keyword evidence="3" id="KW-1185">Reference proteome</keyword>
<proteinExistence type="predicted"/>
<dbReference type="Proteomes" id="UP000015354">
    <property type="component" value="Unassembled WGS sequence"/>
</dbReference>
<evidence type="ECO:0000313" key="3">
    <source>
        <dbReference type="Proteomes" id="UP000015354"/>
    </source>
</evidence>
<evidence type="ECO:0000256" key="1">
    <source>
        <dbReference type="SAM" id="Phobius"/>
    </source>
</evidence>
<sequence>MNVESVWIEKDLRAPLAPSLSLYIPPFFFLIILVTGALEGLRLAIEDEVERILERLARRRRVQPRQLLDAQSTVLVGAVHRLGDGTGALNHLHAVRGVALYAEAAAHHLVHLRVLPRGQQHRQRRDALLHVRELRLAQRLLVAGEVEAVVDDLEGDAEVVPKVEGQQLLRLTRGVREHSHRRERVADERRRLAEALLLVALDVEAAVHLHQLAGGQLLERGGHEDDHARHLDRRDVERRAREEVVPRQHRALGVVHLVQREPAAARGAVVYHVVVHERRRVDELSHLREAQEGVEGPGRHVVQRLQRLRHPARAQLRRDHRVGHQGDQRRPHELAALRQHVLARVVQHLVVAVHDEVVDVRLDRVDFTLHQRERAALVREHAAALRGGFG</sequence>
<dbReference type="AlphaFoldDB" id="S9VKN2"/>
<comment type="caution">
    <text evidence="2">The sequence shown here is derived from an EMBL/GenBank/DDBJ whole genome shotgun (WGS) entry which is preliminary data.</text>
</comment>
<keyword evidence="1" id="KW-0472">Membrane</keyword>
<reference evidence="2 3" key="1">
    <citation type="journal article" date="2013" name="PLoS ONE">
        <title>Predicting the Proteins of Angomonas deanei, Strigomonas culicis and Their Respective Endosymbionts Reveals New Aspects of the Trypanosomatidae Family.</title>
        <authorList>
            <person name="Motta M.C."/>
            <person name="Martins A.C."/>
            <person name="de Souza S.S."/>
            <person name="Catta-Preta C.M."/>
            <person name="Silva R."/>
            <person name="Klein C.C."/>
            <person name="de Almeida L.G."/>
            <person name="de Lima Cunha O."/>
            <person name="Ciapina L.P."/>
            <person name="Brocchi M."/>
            <person name="Colabardini A.C."/>
            <person name="de Araujo Lima B."/>
            <person name="Machado C.R."/>
            <person name="de Almeida Soares C.M."/>
            <person name="Probst C.M."/>
            <person name="de Menezes C.B."/>
            <person name="Thompson C.E."/>
            <person name="Bartholomeu D.C."/>
            <person name="Gradia D.F."/>
            <person name="Pavoni D.P."/>
            <person name="Grisard E.C."/>
            <person name="Fantinatti-Garboggini F."/>
            <person name="Marchini F.K."/>
            <person name="Rodrigues-Luiz G.F."/>
            <person name="Wagner G."/>
            <person name="Goldman G.H."/>
            <person name="Fietto J.L."/>
            <person name="Elias M.C."/>
            <person name="Goldman M.H."/>
            <person name="Sagot M.F."/>
            <person name="Pereira M."/>
            <person name="Stoco P.H."/>
            <person name="de Mendonca-Neto R.P."/>
            <person name="Teixeira S.M."/>
            <person name="Maciel T.E."/>
            <person name="de Oliveira Mendes T.A."/>
            <person name="Urmenyi T.P."/>
            <person name="de Souza W."/>
            <person name="Schenkman S."/>
            <person name="de Vasconcelos A.T."/>
        </authorList>
    </citation>
    <scope>NUCLEOTIDE SEQUENCE [LARGE SCALE GENOMIC DNA]</scope>
</reference>